<reference evidence="1 2" key="1">
    <citation type="submission" date="2014-09" db="EMBL/GenBank/DDBJ databases">
        <title>Sporocytophaga myxococcoides PG-01 genome sequencing.</title>
        <authorList>
            <person name="Liu L."/>
            <person name="Gao P.J."/>
            <person name="Chen G.J."/>
            <person name="Wang L.S."/>
        </authorList>
    </citation>
    <scope>NUCLEOTIDE SEQUENCE [LARGE SCALE GENOMIC DNA]</scope>
    <source>
        <strain evidence="1 2">PG-01</strain>
    </source>
</reference>
<proteinExistence type="predicted"/>
<organism evidence="1 2">
    <name type="scientific">Sporocytophaga myxococcoides</name>
    <dbReference type="NCBI Taxonomy" id="153721"/>
    <lineage>
        <taxon>Bacteria</taxon>
        <taxon>Pseudomonadati</taxon>
        <taxon>Bacteroidota</taxon>
        <taxon>Cytophagia</taxon>
        <taxon>Cytophagales</taxon>
        <taxon>Cytophagaceae</taxon>
        <taxon>Sporocytophaga</taxon>
    </lineage>
</organism>
<sequence length="204" mass="23156">MNLWDLPMFNKLQAKLFMAILGIAIFYACSKKTATTTSSQPDFKTNLKMVVDSMYTNWSSMDASEKDKLQSIDRLLDELSYINGSNTVKIDSLKSSVKIIKTAMLRAESMTSQEIDDYDVLTDKLIRSTLALIASTPSTEEHPLIAKLESSITTADGNLIVLRYKYDRWAIQFNEIVTNNKGRLTKMGTPYSEYKIRPLFQIQP</sequence>
<accession>A0A098LJN0</accession>
<comment type="caution">
    <text evidence="1">The sequence shown here is derived from an EMBL/GenBank/DDBJ whole genome shotgun (WGS) entry which is preliminary data.</text>
</comment>
<dbReference type="AlphaFoldDB" id="A0A098LJN0"/>
<name>A0A098LJN0_9BACT</name>
<dbReference type="EMBL" id="BBLT01000007">
    <property type="protein sequence ID" value="GAL86258.1"/>
    <property type="molecule type" value="Genomic_DNA"/>
</dbReference>
<dbReference type="Proteomes" id="UP000030185">
    <property type="component" value="Unassembled WGS sequence"/>
</dbReference>
<dbReference type="eggNOG" id="ENOG5033EE3">
    <property type="taxonomic scope" value="Bacteria"/>
</dbReference>
<gene>
    <name evidence="1" type="ORF">MYP_3487</name>
</gene>
<evidence type="ECO:0000313" key="2">
    <source>
        <dbReference type="Proteomes" id="UP000030185"/>
    </source>
</evidence>
<evidence type="ECO:0000313" key="1">
    <source>
        <dbReference type="EMBL" id="GAL86258.1"/>
    </source>
</evidence>
<keyword evidence="2" id="KW-1185">Reference proteome</keyword>
<protein>
    <submittedName>
        <fullName evidence="1">Uncharacterized protein</fullName>
    </submittedName>
</protein>